<dbReference type="AlphaFoldDB" id="A0A5B7GSW3"/>
<keyword evidence="2" id="KW-1185">Reference proteome</keyword>
<organism evidence="1 2">
    <name type="scientific">Portunus trituberculatus</name>
    <name type="common">Swimming crab</name>
    <name type="synonym">Neptunus trituberculatus</name>
    <dbReference type="NCBI Taxonomy" id="210409"/>
    <lineage>
        <taxon>Eukaryota</taxon>
        <taxon>Metazoa</taxon>
        <taxon>Ecdysozoa</taxon>
        <taxon>Arthropoda</taxon>
        <taxon>Crustacea</taxon>
        <taxon>Multicrustacea</taxon>
        <taxon>Malacostraca</taxon>
        <taxon>Eumalacostraca</taxon>
        <taxon>Eucarida</taxon>
        <taxon>Decapoda</taxon>
        <taxon>Pleocyemata</taxon>
        <taxon>Brachyura</taxon>
        <taxon>Eubrachyura</taxon>
        <taxon>Portunoidea</taxon>
        <taxon>Portunidae</taxon>
        <taxon>Portuninae</taxon>
        <taxon>Portunus</taxon>
    </lineage>
</organism>
<comment type="caution">
    <text evidence="1">The sequence shown here is derived from an EMBL/GenBank/DDBJ whole genome shotgun (WGS) entry which is preliminary data.</text>
</comment>
<evidence type="ECO:0000313" key="1">
    <source>
        <dbReference type="EMBL" id="MPC60287.1"/>
    </source>
</evidence>
<protein>
    <submittedName>
        <fullName evidence="1">Uncharacterized protein</fullName>
    </submittedName>
</protein>
<dbReference type="Proteomes" id="UP000324222">
    <property type="component" value="Unassembled WGS sequence"/>
</dbReference>
<sequence length="56" mass="6642">MHTHKKNLFLKSVFDVMFLISCGRRFHWEAPLLERHRLACDVLHNGMVTLLGYLVF</sequence>
<evidence type="ECO:0000313" key="2">
    <source>
        <dbReference type="Proteomes" id="UP000324222"/>
    </source>
</evidence>
<dbReference type="EMBL" id="VSRR010017359">
    <property type="protein sequence ID" value="MPC60287.1"/>
    <property type="molecule type" value="Genomic_DNA"/>
</dbReference>
<gene>
    <name evidence="1" type="ORF">E2C01_054326</name>
</gene>
<accession>A0A5B7GSW3</accession>
<reference evidence="1 2" key="1">
    <citation type="submission" date="2019-05" db="EMBL/GenBank/DDBJ databases">
        <title>Another draft genome of Portunus trituberculatus and its Hox gene families provides insights of decapod evolution.</title>
        <authorList>
            <person name="Jeong J.-H."/>
            <person name="Song I."/>
            <person name="Kim S."/>
            <person name="Choi T."/>
            <person name="Kim D."/>
            <person name="Ryu S."/>
            <person name="Kim W."/>
        </authorList>
    </citation>
    <scope>NUCLEOTIDE SEQUENCE [LARGE SCALE GENOMIC DNA]</scope>
    <source>
        <tissue evidence="1">Muscle</tissue>
    </source>
</reference>
<name>A0A5B7GSW3_PORTR</name>
<proteinExistence type="predicted"/>